<feature type="active site" description="Nucleophile" evidence="7 9">
    <location>
        <position position="2"/>
    </location>
</feature>
<dbReference type="GO" id="GO:0000287">
    <property type="term" value="F:magnesium ion binding"/>
    <property type="evidence" value="ECO:0007669"/>
    <property type="project" value="UniProtKB-UniRule"/>
</dbReference>
<keyword evidence="6 7" id="KW-0315">Glutamine amidotransferase</keyword>
<dbReference type="GO" id="GO:0004044">
    <property type="term" value="F:amidophosphoribosyltransferase activity"/>
    <property type="evidence" value="ECO:0007669"/>
    <property type="project" value="UniProtKB-UniRule"/>
</dbReference>
<comment type="catalytic activity">
    <reaction evidence="7 8">
        <text>5-phospho-beta-D-ribosylamine + L-glutamate + diphosphate = 5-phospho-alpha-D-ribose 1-diphosphate + L-glutamine + H2O</text>
        <dbReference type="Rhea" id="RHEA:14905"/>
        <dbReference type="ChEBI" id="CHEBI:15377"/>
        <dbReference type="ChEBI" id="CHEBI:29985"/>
        <dbReference type="ChEBI" id="CHEBI:33019"/>
        <dbReference type="ChEBI" id="CHEBI:58017"/>
        <dbReference type="ChEBI" id="CHEBI:58359"/>
        <dbReference type="ChEBI" id="CHEBI:58681"/>
        <dbReference type="EC" id="2.4.2.14"/>
    </reaction>
</comment>
<feature type="binding site" evidence="7 10">
    <location>
        <position position="304"/>
    </location>
    <ligand>
        <name>Mg(2+)</name>
        <dbReference type="ChEBI" id="CHEBI:18420"/>
    </ligand>
</feature>
<reference evidence="12 13" key="1">
    <citation type="submission" date="2016-11" db="EMBL/GenBank/DDBJ databases">
        <authorList>
            <person name="Jaros S."/>
            <person name="Januszkiewicz K."/>
            <person name="Wedrychowicz H."/>
        </authorList>
    </citation>
    <scope>NUCLEOTIDE SEQUENCE [LARGE SCALE GENOMIC DNA]</scope>
    <source>
        <strain evidence="12 13">CGMCC 1.7049</strain>
    </source>
</reference>
<dbReference type="Gene3D" id="3.40.50.2020">
    <property type="match status" value="1"/>
</dbReference>
<evidence type="ECO:0000256" key="5">
    <source>
        <dbReference type="ARBA" id="ARBA00022755"/>
    </source>
</evidence>
<dbReference type="InterPro" id="IPR017932">
    <property type="entry name" value="GATase_2_dom"/>
</dbReference>
<dbReference type="InterPro" id="IPR005854">
    <property type="entry name" value="PurF"/>
</dbReference>
<dbReference type="RefSeq" id="WP_072899284.1">
    <property type="nucleotide sequence ID" value="NZ_FQWZ01000008.1"/>
</dbReference>
<dbReference type="Gene3D" id="3.60.20.10">
    <property type="entry name" value="Glutamine Phosphoribosylpyrophosphate, subunit 1, domain 1"/>
    <property type="match status" value="1"/>
</dbReference>
<dbReference type="InterPro" id="IPR029057">
    <property type="entry name" value="PRTase-like"/>
</dbReference>
<comment type="caution">
    <text evidence="7">Lacks conserved residue(s) required for the propagation of feature annotation.</text>
</comment>
<dbReference type="CDD" id="cd00715">
    <property type="entry name" value="GPATase_N"/>
    <property type="match status" value="1"/>
</dbReference>
<keyword evidence="3 7" id="KW-0328">Glycosyltransferase</keyword>
<sequence>MCGIVGIYSHQSANQELYDALTMLQHRGQDAAGIITNEGHRLHLRKDNGLVRDVFNKDEHMARLRGPIGIGHVRYPTAGASSSAEAQPFYTNMPFGISLSHNGNLTNAEELKQELFAEDRRHLNTESDSEVLLNVFAHELQIQSKLKLMPDDIFAAVSGVHRRCRGAYAVVAMISGYGLVGFRDPFGIRPVCYGWRDSPSGKEYMIASESVALDALGYEFLDDIAPGEAIYVDMEGKLHRRQCAVNPVLSPCIFEYVYLARPDSVMDDIYVYKARLRMGIKLAEKILREWPEHDIDVVIPIPDTSRVAGAEVAARLGVHYREGFIKNRYIGRTFIMPGQAQRKKGVRQKLNPVDVEFRGKNVLLVDDSIVRGTTSQEIIQMARDAGARKVYFASAAPPVRYPNVYGIDMPTASELVAHGRTHLELQTLLGADRLIFQDLNDLIDAVRHKHSSIQRFDCSVFTGEYITQDISPEYLNQLELFRSDAAKAKRDVASQSVIELDNAAAR</sequence>
<keyword evidence="7 10" id="KW-0479">Metal-binding</keyword>
<dbReference type="Pfam" id="PF13522">
    <property type="entry name" value="GATase_6"/>
    <property type="match status" value="1"/>
</dbReference>
<protein>
    <recommendedName>
        <fullName evidence="7">Amidophosphoribosyltransferase</fullName>
        <shortName evidence="7">ATase</shortName>
        <ecNumber evidence="7">2.4.2.14</ecNumber>
    </recommendedName>
    <alternativeName>
        <fullName evidence="7">Glutamine phosphoribosylpyrophosphate amidotransferase</fullName>
        <shortName evidence="7">GPATase</shortName>
    </alternativeName>
</protein>
<comment type="function">
    <text evidence="7">Catalyzes the formation of phosphoribosylamine from phosphoribosylpyrophosphate (PRPP) and glutamine.</text>
</comment>
<dbReference type="AlphaFoldDB" id="A0A1M5RVT0"/>
<gene>
    <name evidence="7" type="primary">purF</name>
    <name evidence="12" type="ORF">SAMN04488068_3236</name>
</gene>
<dbReference type="UniPathway" id="UPA00074">
    <property type="reaction ID" value="UER00124"/>
</dbReference>
<dbReference type="PANTHER" id="PTHR11907">
    <property type="entry name" value="AMIDOPHOSPHORIBOSYLTRANSFERASE"/>
    <property type="match status" value="1"/>
</dbReference>
<evidence type="ECO:0000256" key="9">
    <source>
        <dbReference type="PIRSR" id="PIRSR000485-1"/>
    </source>
</evidence>
<keyword evidence="7 10" id="KW-0460">Magnesium</keyword>
<evidence type="ECO:0000313" key="13">
    <source>
        <dbReference type="Proteomes" id="UP000199758"/>
    </source>
</evidence>
<dbReference type="Proteomes" id="UP000199758">
    <property type="component" value="Unassembled WGS sequence"/>
</dbReference>
<evidence type="ECO:0000256" key="6">
    <source>
        <dbReference type="ARBA" id="ARBA00022962"/>
    </source>
</evidence>
<evidence type="ECO:0000256" key="8">
    <source>
        <dbReference type="PIRNR" id="PIRNR000485"/>
    </source>
</evidence>
<dbReference type="Pfam" id="PF00156">
    <property type="entry name" value="Pribosyltran"/>
    <property type="match status" value="1"/>
</dbReference>
<feature type="binding site" evidence="7 10">
    <location>
        <position position="366"/>
    </location>
    <ligand>
        <name>Mg(2+)</name>
        <dbReference type="ChEBI" id="CHEBI:18420"/>
    </ligand>
</feature>
<dbReference type="HAMAP" id="MF_01931">
    <property type="entry name" value="PurF"/>
    <property type="match status" value="1"/>
</dbReference>
<evidence type="ECO:0000256" key="3">
    <source>
        <dbReference type="ARBA" id="ARBA00022676"/>
    </source>
</evidence>
<dbReference type="OrthoDB" id="9801213at2"/>
<keyword evidence="5 7" id="KW-0658">Purine biosynthesis</keyword>
<dbReference type="EC" id="2.4.2.14" evidence="7"/>
<dbReference type="PIRSF" id="PIRSF000485">
    <property type="entry name" value="Amd_phspho_trans"/>
    <property type="match status" value="1"/>
</dbReference>
<organism evidence="12 13">
    <name type="scientific">Hydrocarboniphaga daqingensis</name>
    <dbReference type="NCBI Taxonomy" id="490188"/>
    <lineage>
        <taxon>Bacteria</taxon>
        <taxon>Pseudomonadati</taxon>
        <taxon>Pseudomonadota</taxon>
        <taxon>Gammaproteobacteria</taxon>
        <taxon>Nevskiales</taxon>
        <taxon>Nevskiaceae</taxon>
        <taxon>Hydrocarboniphaga</taxon>
    </lineage>
</organism>
<dbReference type="InterPro" id="IPR035584">
    <property type="entry name" value="PurF_N"/>
</dbReference>
<evidence type="ECO:0000256" key="2">
    <source>
        <dbReference type="ARBA" id="ARBA00010138"/>
    </source>
</evidence>
<comment type="cofactor">
    <cofactor evidence="7 10">
        <name>Mg(2+)</name>
        <dbReference type="ChEBI" id="CHEBI:18420"/>
    </cofactor>
    <text evidence="7 10">Binds 1 Mg(2+) ion per subunit.</text>
</comment>
<dbReference type="GO" id="GO:0006189">
    <property type="term" value="P:'de novo' IMP biosynthetic process"/>
    <property type="evidence" value="ECO:0007669"/>
    <property type="project" value="UniProtKB-UniRule"/>
</dbReference>
<evidence type="ECO:0000313" key="12">
    <source>
        <dbReference type="EMBL" id="SHH30432.1"/>
    </source>
</evidence>
<comment type="pathway">
    <text evidence="1 7 8">Purine metabolism; IMP biosynthesis via de novo pathway; N(1)-(5-phospho-D-ribosyl)glycinamide from 5-phospho-alpha-D-ribose 1-diphosphate: step 1/2.</text>
</comment>
<evidence type="ECO:0000259" key="11">
    <source>
        <dbReference type="PROSITE" id="PS51278"/>
    </source>
</evidence>
<dbReference type="STRING" id="490188.SAMN04488068_3236"/>
<dbReference type="InterPro" id="IPR000836">
    <property type="entry name" value="PRTase_dom"/>
</dbReference>
<feature type="binding site" evidence="7 10">
    <location>
        <position position="367"/>
    </location>
    <ligand>
        <name>Mg(2+)</name>
        <dbReference type="ChEBI" id="CHEBI:18420"/>
    </ligand>
</feature>
<feature type="domain" description="Glutamine amidotransferase type-2" evidence="11">
    <location>
        <begin position="2"/>
        <end position="235"/>
    </location>
</feature>
<dbReference type="InterPro" id="IPR029055">
    <property type="entry name" value="Ntn_hydrolases_N"/>
</dbReference>
<evidence type="ECO:0000256" key="10">
    <source>
        <dbReference type="PIRSR" id="PIRSR000485-2"/>
    </source>
</evidence>
<evidence type="ECO:0000256" key="1">
    <source>
        <dbReference type="ARBA" id="ARBA00005209"/>
    </source>
</evidence>
<evidence type="ECO:0000256" key="7">
    <source>
        <dbReference type="HAMAP-Rule" id="MF_01931"/>
    </source>
</evidence>
<dbReference type="EMBL" id="FQWZ01000008">
    <property type="protein sequence ID" value="SHH30432.1"/>
    <property type="molecule type" value="Genomic_DNA"/>
</dbReference>
<keyword evidence="13" id="KW-1185">Reference proteome</keyword>
<comment type="similarity">
    <text evidence="2 7 8">In the C-terminal section; belongs to the purine/pyrimidine phosphoribosyltransferase family.</text>
</comment>
<accession>A0A1M5RVT0</accession>
<evidence type="ECO:0000256" key="4">
    <source>
        <dbReference type="ARBA" id="ARBA00022679"/>
    </source>
</evidence>
<keyword evidence="4 7" id="KW-0808">Transferase</keyword>
<dbReference type="GO" id="GO:0009113">
    <property type="term" value="P:purine nucleobase biosynthetic process"/>
    <property type="evidence" value="ECO:0007669"/>
    <property type="project" value="UniProtKB-UniRule"/>
</dbReference>
<dbReference type="CDD" id="cd06223">
    <property type="entry name" value="PRTases_typeI"/>
    <property type="match status" value="1"/>
</dbReference>
<dbReference type="NCBIfam" id="TIGR01134">
    <property type="entry name" value="purF"/>
    <property type="match status" value="1"/>
</dbReference>
<name>A0A1M5RVT0_9GAMM</name>
<dbReference type="SUPFAM" id="SSF56235">
    <property type="entry name" value="N-terminal nucleophile aminohydrolases (Ntn hydrolases)"/>
    <property type="match status" value="1"/>
</dbReference>
<dbReference type="PROSITE" id="PS51278">
    <property type="entry name" value="GATASE_TYPE_2"/>
    <property type="match status" value="1"/>
</dbReference>
<dbReference type="SUPFAM" id="SSF53271">
    <property type="entry name" value="PRTase-like"/>
    <property type="match status" value="1"/>
</dbReference>
<proteinExistence type="inferred from homology"/>